<evidence type="ECO:0000256" key="2">
    <source>
        <dbReference type="ARBA" id="ARBA00022448"/>
    </source>
</evidence>
<dbReference type="PANTHER" id="PTHR11003">
    <property type="entry name" value="POTASSIUM CHANNEL, SUBFAMILY K"/>
    <property type="match status" value="1"/>
</dbReference>
<accession>A0A232EGG0</accession>
<comment type="subcellular location">
    <subcellularLocation>
        <location evidence="1">Cell membrane</location>
        <topology evidence="1">Multi-pass membrane protein</topology>
    </subcellularLocation>
</comment>
<keyword evidence="11" id="KW-0472">Membrane</keyword>
<keyword evidence="8" id="KW-0851">Voltage-gated channel</keyword>
<dbReference type="InterPro" id="IPR013099">
    <property type="entry name" value="K_chnl_dom"/>
</dbReference>
<evidence type="ECO:0000256" key="3">
    <source>
        <dbReference type="ARBA" id="ARBA00022475"/>
    </source>
</evidence>
<dbReference type="GO" id="GO:0022841">
    <property type="term" value="F:potassium ion leak channel activity"/>
    <property type="evidence" value="ECO:0007669"/>
    <property type="project" value="TreeGrafter"/>
</dbReference>
<evidence type="ECO:0000256" key="4">
    <source>
        <dbReference type="ARBA" id="ARBA00022538"/>
    </source>
</evidence>
<feature type="compositionally biased region" description="Pro residues" evidence="15">
    <location>
        <begin position="400"/>
        <end position="417"/>
    </location>
</feature>
<evidence type="ECO:0000256" key="12">
    <source>
        <dbReference type="ARBA" id="ARBA00023303"/>
    </source>
</evidence>
<keyword evidence="18" id="KW-1185">Reference proteome</keyword>
<feature type="domain" description="Potassium channel" evidence="16">
    <location>
        <begin position="85"/>
        <end position="145"/>
    </location>
</feature>
<dbReference type="SUPFAM" id="SSF81324">
    <property type="entry name" value="Voltage-gated potassium channels"/>
    <property type="match status" value="2"/>
</dbReference>
<gene>
    <name evidence="17" type="ORF">TSAR_004372</name>
</gene>
<evidence type="ECO:0000256" key="1">
    <source>
        <dbReference type="ARBA" id="ARBA00004651"/>
    </source>
</evidence>
<keyword evidence="3" id="KW-1003">Cell membrane</keyword>
<evidence type="ECO:0000256" key="7">
    <source>
        <dbReference type="ARBA" id="ARBA00022826"/>
    </source>
</evidence>
<proteinExistence type="inferred from homology"/>
<reference evidence="17 18" key="1">
    <citation type="journal article" date="2017" name="Curr. Biol.">
        <title>The Evolution of Venom by Co-option of Single-Copy Genes.</title>
        <authorList>
            <person name="Martinson E.O."/>
            <person name="Mrinalini"/>
            <person name="Kelkar Y.D."/>
            <person name="Chang C.H."/>
            <person name="Werren J.H."/>
        </authorList>
    </citation>
    <scope>NUCLEOTIDE SEQUENCE [LARGE SCALE GENOMIC DNA]</scope>
    <source>
        <strain evidence="17 18">Alberta</strain>
        <tissue evidence="17">Whole body</tissue>
    </source>
</reference>
<keyword evidence="5 14" id="KW-0812">Transmembrane</keyword>
<dbReference type="PRINTS" id="PR01333">
    <property type="entry name" value="2POREKCHANEL"/>
</dbReference>
<evidence type="ECO:0000256" key="5">
    <source>
        <dbReference type="ARBA" id="ARBA00022692"/>
    </source>
</evidence>
<dbReference type="InterPro" id="IPR003280">
    <property type="entry name" value="2pore_dom_K_chnl"/>
</dbReference>
<evidence type="ECO:0000256" key="9">
    <source>
        <dbReference type="ARBA" id="ARBA00022989"/>
    </source>
</evidence>
<evidence type="ECO:0000256" key="15">
    <source>
        <dbReference type="SAM" id="MobiDB-lite"/>
    </source>
</evidence>
<evidence type="ECO:0000256" key="11">
    <source>
        <dbReference type="ARBA" id="ARBA00023136"/>
    </source>
</evidence>
<evidence type="ECO:0000256" key="13">
    <source>
        <dbReference type="ARBA" id="ARBA00034430"/>
    </source>
</evidence>
<feature type="region of interest" description="Disordered" evidence="15">
    <location>
        <begin position="398"/>
        <end position="449"/>
    </location>
</feature>
<evidence type="ECO:0000313" key="17">
    <source>
        <dbReference type="EMBL" id="OXU17437.1"/>
    </source>
</evidence>
<dbReference type="GO" id="GO:0046872">
    <property type="term" value="F:metal ion binding"/>
    <property type="evidence" value="ECO:0007669"/>
    <property type="project" value="UniProtKB-KW"/>
</dbReference>
<evidence type="ECO:0000259" key="16">
    <source>
        <dbReference type="Pfam" id="PF07885"/>
    </source>
</evidence>
<dbReference type="InterPro" id="IPR005410">
    <property type="entry name" value="2pore_dom_K_chnl_THIK"/>
</dbReference>
<dbReference type="Proteomes" id="UP000215335">
    <property type="component" value="Unassembled WGS sequence"/>
</dbReference>
<evidence type="ECO:0000256" key="8">
    <source>
        <dbReference type="ARBA" id="ARBA00022882"/>
    </source>
</evidence>
<name>A0A232EGG0_9HYME</name>
<dbReference type="GO" id="GO:0015271">
    <property type="term" value="F:outward rectifier potassium channel activity"/>
    <property type="evidence" value="ECO:0007669"/>
    <property type="project" value="TreeGrafter"/>
</dbReference>
<comment type="catalytic activity">
    <reaction evidence="13">
        <text>K(+)(in) = K(+)(out)</text>
        <dbReference type="Rhea" id="RHEA:29463"/>
        <dbReference type="ChEBI" id="CHEBI:29103"/>
    </reaction>
</comment>
<dbReference type="GO" id="GO:0005886">
    <property type="term" value="C:plasma membrane"/>
    <property type="evidence" value="ECO:0007669"/>
    <property type="project" value="UniProtKB-SubCell"/>
</dbReference>
<keyword evidence="4" id="KW-0633">Potassium transport</keyword>
<dbReference type="STRING" id="543379.A0A232EGG0"/>
<keyword evidence="12 14" id="KW-0407">Ion channel</keyword>
<sequence length="449" mass="50536">MCVHGGLAEDNARFILLAFVLAAYMLAGAALFQTLESDLEIRQAAEFWRVYQAFRRHHLRGSAQALQRLHELLYAYGNASAIGIINKRRRWDFPGSFHFVGTIVSTIGYGSTAPQTSAGKAAVVLYGFFGCSGGILFFNLFLERIITFLAWILRSLHLRRLKKRLRQTTLASSRRISRTSRNRDGKNTLPDILDDDEEEVGLEHWKPSVYWVMLYLSLTSCAVACTAAALYAPLEGWNYLEALYFCFVSFATIGFGDYVSTQRPNYPYVHLYRFANFVFLVIGCCCIYSLLNVTSIVIKQGLNYVIRKFNCQSRFMAAPHLPRRRSSVSAIYYTRRRPTKLMPRDSIRPEHEHCGLDTPRRMSGELISMKEFLSANKVSLAVMQKQLYETAHMQHGVLPPSSPPLPPLPLPTLPAVPPRHHSQGPGAVGPLAIASEKFEGANSKSSNCR</sequence>
<evidence type="ECO:0000256" key="10">
    <source>
        <dbReference type="ARBA" id="ARBA00023065"/>
    </source>
</evidence>
<dbReference type="PRINTS" id="PR01588">
    <property type="entry name" value="THIKCHANNEL"/>
</dbReference>
<keyword evidence="7" id="KW-0631">Potassium channel</keyword>
<dbReference type="Gene3D" id="1.10.287.70">
    <property type="match status" value="1"/>
</dbReference>
<dbReference type="OrthoDB" id="297496at2759"/>
<comment type="caution">
    <text evidence="17">The sequence shown here is derived from an EMBL/GenBank/DDBJ whole genome shotgun (WGS) entry which is preliminary data.</text>
</comment>
<dbReference type="Pfam" id="PF07885">
    <property type="entry name" value="Ion_trans_2"/>
    <property type="match status" value="2"/>
</dbReference>
<evidence type="ECO:0000256" key="14">
    <source>
        <dbReference type="RuleBase" id="RU003857"/>
    </source>
</evidence>
<feature type="domain" description="Potassium channel" evidence="16">
    <location>
        <begin position="221"/>
        <end position="298"/>
    </location>
</feature>
<dbReference type="GO" id="GO:0030322">
    <property type="term" value="P:stabilization of membrane potential"/>
    <property type="evidence" value="ECO:0007669"/>
    <property type="project" value="TreeGrafter"/>
</dbReference>
<organism evidence="17 18">
    <name type="scientific">Trichomalopsis sarcophagae</name>
    <dbReference type="NCBI Taxonomy" id="543379"/>
    <lineage>
        <taxon>Eukaryota</taxon>
        <taxon>Metazoa</taxon>
        <taxon>Ecdysozoa</taxon>
        <taxon>Arthropoda</taxon>
        <taxon>Hexapoda</taxon>
        <taxon>Insecta</taxon>
        <taxon>Pterygota</taxon>
        <taxon>Neoptera</taxon>
        <taxon>Endopterygota</taxon>
        <taxon>Hymenoptera</taxon>
        <taxon>Apocrita</taxon>
        <taxon>Proctotrupomorpha</taxon>
        <taxon>Chalcidoidea</taxon>
        <taxon>Pteromalidae</taxon>
        <taxon>Pteromalinae</taxon>
        <taxon>Trichomalopsis</taxon>
    </lineage>
</organism>
<dbReference type="EMBL" id="NNAY01004769">
    <property type="protein sequence ID" value="OXU17437.1"/>
    <property type="molecule type" value="Genomic_DNA"/>
</dbReference>
<protein>
    <recommendedName>
        <fullName evidence="16">Potassium channel domain-containing protein</fullName>
    </recommendedName>
</protein>
<evidence type="ECO:0000313" key="18">
    <source>
        <dbReference type="Proteomes" id="UP000215335"/>
    </source>
</evidence>
<comment type="similarity">
    <text evidence="14">Belongs to the two pore domain potassium channel (TC 1.A.1.8) family.</text>
</comment>
<dbReference type="GO" id="GO:0034702">
    <property type="term" value="C:monoatomic ion channel complex"/>
    <property type="evidence" value="ECO:0007669"/>
    <property type="project" value="UniProtKB-KW"/>
</dbReference>
<evidence type="ECO:0000256" key="6">
    <source>
        <dbReference type="ARBA" id="ARBA00022723"/>
    </source>
</evidence>
<dbReference type="AlphaFoldDB" id="A0A232EGG0"/>
<keyword evidence="7" id="KW-0630">Potassium</keyword>
<keyword evidence="6" id="KW-0479">Metal-binding</keyword>
<keyword evidence="9" id="KW-1133">Transmembrane helix</keyword>
<keyword evidence="10 14" id="KW-0406">Ion transport</keyword>
<keyword evidence="2 14" id="KW-0813">Transport</keyword>
<dbReference type="PANTHER" id="PTHR11003:SF10">
    <property type="entry name" value="POTASSIUM CHANNEL DOMAIN-CONTAINING PROTEIN"/>
    <property type="match status" value="1"/>
</dbReference>